<organism evidence="2 3">
    <name type="scientific">Phaeocystidibacter luteus</name>
    <dbReference type="NCBI Taxonomy" id="911197"/>
    <lineage>
        <taxon>Bacteria</taxon>
        <taxon>Pseudomonadati</taxon>
        <taxon>Bacteroidota</taxon>
        <taxon>Flavobacteriia</taxon>
        <taxon>Flavobacteriales</taxon>
        <taxon>Phaeocystidibacteraceae</taxon>
        <taxon>Phaeocystidibacter</taxon>
    </lineage>
</organism>
<sequence>MIERIKADFERRGFEVCHRFGERLGIRPSRIRLFFIYASFVALGSPIFIYLALAFLLRLKDEVSQKRASIFDL</sequence>
<evidence type="ECO:0000313" key="2">
    <source>
        <dbReference type="EMBL" id="KAB2809736.1"/>
    </source>
</evidence>
<keyword evidence="3" id="KW-1185">Reference proteome</keyword>
<keyword evidence="1" id="KW-1133">Transmembrane helix</keyword>
<keyword evidence="1" id="KW-0472">Membrane</keyword>
<comment type="caution">
    <text evidence="2">The sequence shown here is derived from an EMBL/GenBank/DDBJ whole genome shotgun (WGS) entry which is preliminary data.</text>
</comment>
<dbReference type="Proteomes" id="UP000468650">
    <property type="component" value="Unassembled WGS sequence"/>
</dbReference>
<evidence type="ECO:0000256" key="1">
    <source>
        <dbReference type="SAM" id="Phobius"/>
    </source>
</evidence>
<evidence type="ECO:0000313" key="3">
    <source>
        <dbReference type="Proteomes" id="UP000468650"/>
    </source>
</evidence>
<dbReference type="EMBL" id="WBVO01000007">
    <property type="protein sequence ID" value="KAB2809736.1"/>
    <property type="molecule type" value="Genomic_DNA"/>
</dbReference>
<protein>
    <submittedName>
        <fullName evidence="2">PspC domain-containing protein</fullName>
    </submittedName>
</protein>
<name>A0A6N6RF00_9FLAO</name>
<dbReference type="AlphaFoldDB" id="A0A6N6RF00"/>
<keyword evidence="1" id="KW-0812">Transmembrane</keyword>
<gene>
    <name evidence="2" type="ORF">F8C67_09265</name>
</gene>
<reference evidence="2 3" key="1">
    <citation type="submission" date="2019-09" db="EMBL/GenBank/DDBJ databases">
        <title>Genomes of family Cryomorphaceae.</title>
        <authorList>
            <person name="Bowman J.P."/>
        </authorList>
    </citation>
    <scope>NUCLEOTIDE SEQUENCE [LARGE SCALE GENOMIC DNA]</scope>
    <source>
        <strain evidence="2 3">LMG 25704</strain>
    </source>
</reference>
<accession>A0A6N6RF00</accession>
<proteinExistence type="predicted"/>
<feature type="transmembrane region" description="Helical" evidence="1">
    <location>
        <begin position="34"/>
        <end position="57"/>
    </location>
</feature>
<dbReference type="OrthoDB" id="674853at2"/>